<accession>A0A0M9G611</accession>
<protein>
    <recommendedName>
        <fullName evidence="1">Protein kinase domain-containing protein</fullName>
    </recommendedName>
</protein>
<reference evidence="2 3" key="1">
    <citation type="submission" date="2015-07" db="EMBL/GenBank/DDBJ databases">
        <title>High-quality genome of monoxenous trypanosomatid Leptomonas pyrrhocoris.</title>
        <authorList>
            <person name="Flegontov P."/>
            <person name="Butenko A."/>
            <person name="Firsov S."/>
            <person name="Vlcek C."/>
            <person name="Logacheva M.D."/>
            <person name="Field M."/>
            <person name="Filatov D."/>
            <person name="Flegontova O."/>
            <person name="Gerasimov E."/>
            <person name="Jackson A.P."/>
            <person name="Kelly S."/>
            <person name="Opperdoes F."/>
            <person name="O'Reilly A."/>
            <person name="Votypka J."/>
            <person name="Yurchenko V."/>
            <person name="Lukes J."/>
        </authorList>
    </citation>
    <scope>NUCLEOTIDE SEQUENCE [LARGE SCALE GENOMIC DNA]</scope>
    <source>
        <strain evidence="2">H10</strain>
    </source>
</reference>
<dbReference type="EMBL" id="LGTL01000004">
    <property type="protein sequence ID" value="KPA82929.1"/>
    <property type="molecule type" value="Genomic_DNA"/>
</dbReference>
<dbReference type="RefSeq" id="XP_015661368.1">
    <property type="nucleotide sequence ID" value="XM_015799766.1"/>
</dbReference>
<gene>
    <name evidence="2" type="ORF">ABB37_02679</name>
</gene>
<keyword evidence="3" id="KW-1185">Reference proteome</keyword>
<dbReference type="GO" id="GO:0005737">
    <property type="term" value="C:cytoplasm"/>
    <property type="evidence" value="ECO:0007669"/>
    <property type="project" value="TreeGrafter"/>
</dbReference>
<dbReference type="InterPro" id="IPR011009">
    <property type="entry name" value="Kinase-like_dom_sf"/>
</dbReference>
<dbReference type="OMA" id="HLWEEDT"/>
<name>A0A0M9G611_LEPPY</name>
<evidence type="ECO:0000313" key="3">
    <source>
        <dbReference type="Proteomes" id="UP000037923"/>
    </source>
</evidence>
<dbReference type="InterPro" id="IPR053235">
    <property type="entry name" value="Ser_Thr_kinase"/>
</dbReference>
<dbReference type="GO" id="GO:0005524">
    <property type="term" value="F:ATP binding"/>
    <property type="evidence" value="ECO:0007669"/>
    <property type="project" value="InterPro"/>
</dbReference>
<comment type="caution">
    <text evidence="2">The sequence shown here is derived from an EMBL/GenBank/DDBJ whole genome shotgun (WGS) entry which is preliminary data.</text>
</comment>
<dbReference type="OrthoDB" id="5979581at2759"/>
<feature type="domain" description="Protein kinase" evidence="1">
    <location>
        <begin position="12"/>
        <end position="311"/>
    </location>
</feature>
<proteinExistence type="predicted"/>
<dbReference type="GO" id="GO:0004674">
    <property type="term" value="F:protein serine/threonine kinase activity"/>
    <property type="evidence" value="ECO:0007669"/>
    <property type="project" value="TreeGrafter"/>
</dbReference>
<dbReference type="Proteomes" id="UP000037923">
    <property type="component" value="Unassembled WGS sequence"/>
</dbReference>
<dbReference type="Gene3D" id="1.10.510.10">
    <property type="entry name" value="Transferase(Phosphotransferase) domain 1"/>
    <property type="match status" value="1"/>
</dbReference>
<dbReference type="Pfam" id="PF00069">
    <property type="entry name" value="Pkinase"/>
    <property type="match status" value="1"/>
</dbReference>
<dbReference type="PROSITE" id="PS50011">
    <property type="entry name" value="PROTEIN_KINASE_DOM"/>
    <property type="match status" value="1"/>
</dbReference>
<organism evidence="2 3">
    <name type="scientific">Leptomonas pyrrhocoris</name>
    <name type="common">Firebug parasite</name>
    <dbReference type="NCBI Taxonomy" id="157538"/>
    <lineage>
        <taxon>Eukaryota</taxon>
        <taxon>Discoba</taxon>
        <taxon>Euglenozoa</taxon>
        <taxon>Kinetoplastea</taxon>
        <taxon>Metakinetoplastina</taxon>
        <taxon>Trypanosomatida</taxon>
        <taxon>Trypanosomatidae</taxon>
        <taxon>Leishmaniinae</taxon>
        <taxon>Leptomonas</taxon>
    </lineage>
</organism>
<dbReference type="GeneID" id="26902970"/>
<sequence>MSEFRSFSLSDVTDVDEDPEGFVRDVREAGDETETRSRVHCVRWSPQNNDIVVMKEVHLWEEDTVTTDVHAIAARINQLQSSTRGTASASCFVQYLALHVDTPHHYQWLLSRCGPSLRTLLDRRTTLPCFNELCVKQILRCVLTALHHLHSVCAFVHGDVSLGNIFTRLSFQEDSTVSLGDLEVLAPLGAEPDGSPGTLLYTSPERLQGDSLPHSAQDDVWAFGIVAYQLLTGNSKAHPWCGDHTPISSPDSFWTLLDAMHQARDLASLAYLQETSLAESCPEALPVVATCLAWEPRDRPSAAALLQHPWLSV</sequence>
<evidence type="ECO:0000313" key="2">
    <source>
        <dbReference type="EMBL" id="KPA82929.1"/>
    </source>
</evidence>
<dbReference type="AlphaFoldDB" id="A0A0M9G611"/>
<dbReference type="PANTHER" id="PTHR24361">
    <property type="entry name" value="MITOGEN-ACTIVATED KINASE KINASE KINASE"/>
    <property type="match status" value="1"/>
</dbReference>
<dbReference type="VEuPathDB" id="TriTrypDB:LpyrH10_04_2290"/>
<dbReference type="SUPFAM" id="SSF56112">
    <property type="entry name" value="Protein kinase-like (PK-like)"/>
    <property type="match status" value="1"/>
</dbReference>
<dbReference type="InterPro" id="IPR000719">
    <property type="entry name" value="Prot_kinase_dom"/>
</dbReference>
<evidence type="ECO:0000259" key="1">
    <source>
        <dbReference type="PROSITE" id="PS50011"/>
    </source>
</evidence>
<dbReference type="SMART" id="SM00220">
    <property type="entry name" value="S_TKc"/>
    <property type="match status" value="1"/>
</dbReference>